<dbReference type="InterPro" id="IPR015944">
    <property type="entry name" value="Gly-tRNA-synth_bsu"/>
</dbReference>
<dbReference type="InterPro" id="IPR006194">
    <property type="entry name" value="Gly-tRNA-synth_heterodimer"/>
</dbReference>
<evidence type="ECO:0000256" key="11">
    <source>
        <dbReference type="HAMAP-Rule" id="MF_00255"/>
    </source>
</evidence>
<dbReference type="HAMAP" id="MF_00255">
    <property type="entry name" value="Gly_tRNA_synth_beta"/>
    <property type="match status" value="1"/>
</dbReference>
<keyword evidence="5 11" id="KW-0436">Ligase</keyword>
<dbReference type="PANTHER" id="PTHR30075:SF2">
    <property type="entry name" value="GLYCINE--TRNA LIGASE, CHLOROPLASTIC_MITOCHONDRIAL 2"/>
    <property type="match status" value="1"/>
</dbReference>
<keyword evidence="9 11" id="KW-0030">Aminoacyl-tRNA synthetase</keyword>
<feature type="domain" description="DALR anticodon binding" evidence="12">
    <location>
        <begin position="616"/>
        <end position="713"/>
    </location>
</feature>
<accession>A0AAT9G888</accession>
<dbReference type="EC" id="6.1.1.14" evidence="11"/>
<keyword evidence="6 11" id="KW-0547">Nucleotide-binding</keyword>
<organism evidence="13">
    <name type="scientific">Candidatus Tisiphia endosymbiont of Sergentomyia squamirostris</name>
    <dbReference type="NCBI Taxonomy" id="3113639"/>
    <lineage>
        <taxon>Bacteria</taxon>
        <taxon>Pseudomonadati</taxon>
        <taxon>Pseudomonadota</taxon>
        <taxon>Alphaproteobacteria</taxon>
        <taxon>Rickettsiales</taxon>
        <taxon>Rickettsiaceae</taxon>
        <taxon>Rickettsieae</taxon>
        <taxon>Candidatus Tisiphia</taxon>
    </lineage>
</organism>
<evidence type="ECO:0000313" key="13">
    <source>
        <dbReference type="EMBL" id="BFD46036.1"/>
    </source>
</evidence>
<evidence type="ECO:0000256" key="3">
    <source>
        <dbReference type="ARBA" id="ARBA00011209"/>
    </source>
</evidence>
<evidence type="ECO:0000259" key="12">
    <source>
        <dbReference type="Pfam" id="PF05746"/>
    </source>
</evidence>
<name>A0AAT9G888_9RICK</name>
<reference evidence="13" key="1">
    <citation type="submission" date="2024-01" db="EMBL/GenBank/DDBJ databases">
        <title>Sequencing the genomes of a sandfly, Sergentomyia squamirostris, and its two endosymbionts.</title>
        <authorList>
            <person name="Itokawa K."/>
            <person name="Sanjoba C."/>
        </authorList>
    </citation>
    <scope>NUCLEOTIDE SEQUENCE</scope>
    <source>
        <strain evidence="13">RiSSQ</strain>
    </source>
</reference>
<evidence type="ECO:0000256" key="7">
    <source>
        <dbReference type="ARBA" id="ARBA00022840"/>
    </source>
</evidence>
<dbReference type="GO" id="GO:0004820">
    <property type="term" value="F:glycine-tRNA ligase activity"/>
    <property type="evidence" value="ECO:0007669"/>
    <property type="project" value="UniProtKB-UniRule"/>
</dbReference>
<keyword evidence="4 11" id="KW-0963">Cytoplasm</keyword>
<dbReference type="PROSITE" id="PS50861">
    <property type="entry name" value="AA_TRNA_LIGASE_II_GLYAB"/>
    <property type="match status" value="1"/>
</dbReference>
<dbReference type="InterPro" id="IPR008909">
    <property type="entry name" value="DALR_anticod-bd"/>
</dbReference>
<dbReference type="EMBL" id="AP029170">
    <property type="protein sequence ID" value="BFD46036.1"/>
    <property type="molecule type" value="Genomic_DNA"/>
</dbReference>
<evidence type="ECO:0000256" key="4">
    <source>
        <dbReference type="ARBA" id="ARBA00022490"/>
    </source>
</evidence>
<proteinExistence type="inferred from homology"/>
<evidence type="ECO:0000256" key="10">
    <source>
        <dbReference type="ARBA" id="ARBA00047937"/>
    </source>
</evidence>
<comment type="subunit">
    <text evidence="3 11">Tetramer of two alpha and two beta subunits.</text>
</comment>
<keyword evidence="7 11" id="KW-0067">ATP-binding</keyword>
<evidence type="ECO:0000256" key="5">
    <source>
        <dbReference type="ARBA" id="ARBA00022598"/>
    </source>
</evidence>
<dbReference type="PRINTS" id="PR01045">
    <property type="entry name" value="TRNASYNTHGB"/>
</dbReference>
<comment type="subcellular location">
    <subcellularLocation>
        <location evidence="1 11">Cytoplasm</location>
    </subcellularLocation>
</comment>
<dbReference type="GO" id="GO:0006426">
    <property type="term" value="P:glycyl-tRNA aminoacylation"/>
    <property type="evidence" value="ECO:0007669"/>
    <property type="project" value="UniProtKB-UniRule"/>
</dbReference>
<dbReference type="GO" id="GO:0005524">
    <property type="term" value="F:ATP binding"/>
    <property type="evidence" value="ECO:0007669"/>
    <property type="project" value="UniProtKB-UniRule"/>
</dbReference>
<comment type="similarity">
    <text evidence="2 11">Belongs to the class-II aminoacyl-tRNA synthetase family.</text>
</comment>
<evidence type="ECO:0000256" key="9">
    <source>
        <dbReference type="ARBA" id="ARBA00023146"/>
    </source>
</evidence>
<sequence>MSELLLELFSEEIPALMQKNAAESYKTIFTTILQESELVGDVQLYVGSRRIAVHITNLPKSIPPKEITIRGPKVSATQQAIEGFCRTNNIEQNKLSTLLVQGQLYYIIVKSTIETDIRVLLQEIIPKAISKYIWPKSMYWGNYDISWIRPLRNILCIFDGEILAIKYGHLTANNITFGHRFLSPEPITIDSFSEYQNKLRESNVIIDQEERKEIIKSQLSKIANSLNLVIKDDEKLLEEVTGLIELPVVMAGKIPEIFLQLPSEVLVSSMRTHQKYFSTFDQVGNFAPYFLFVSNMRHDQNVIISGNEKVLAARLSDALYFYQQDLSNSLESKLPKLEQITFHAKLGSIKQKTERIDDICNYLMPGNQDLQVAAKLCKSDLTTEMVEEFPELQGIMGYYYAKAEGLNDHIALAIRDHYKPQGPSDNLPMGNSAILAIADKLDSLVGLILIGEEPNGSRDPYSLRRQALGIIRIVLGNKLNIDIKELVAYVIQLYSEKNITSIANPTNVTSNSQTSLRGAALVATQQSKQVTRNGLLRRLTPPRNDANQVSDNKSNQIILEFLEERAKYYFKNHYDISLINAVLDFDIERDLVISEIKLGALQKFLAGVDGENLLTIYKRANNILEGSNIEGEVDQKAFISQYEQQLFLSLENVSKQIDHYIAEKDFTKTLSLLLEILKPVNEFFDNVMVKDQDHNIANNRLLLLRMVTQLFDKLAKFSAL</sequence>
<dbReference type="GO" id="GO:0005829">
    <property type="term" value="C:cytosol"/>
    <property type="evidence" value="ECO:0007669"/>
    <property type="project" value="TreeGrafter"/>
</dbReference>
<protein>
    <recommendedName>
        <fullName evidence="11">Glycine--tRNA ligase beta subunit</fullName>
        <ecNumber evidence="11">6.1.1.14</ecNumber>
    </recommendedName>
    <alternativeName>
        <fullName evidence="11">Glycyl-tRNA synthetase beta subunit</fullName>
        <shortName evidence="11">GlyRS</shortName>
    </alternativeName>
</protein>
<dbReference type="GO" id="GO:0006420">
    <property type="term" value="P:arginyl-tRNA aminoacylation"/>
    <property type="evidence" value="ECO:0007669"/>
    <property type="project" value="InterPro"/>
</dbReference>
<keyword evidence="8 11" id="KW-0648">Protein biosynthesis</keyword>
<comment type="catalytic activity">
    <reaction evidence="10 11">
        <text>tRNA(Gly) + glycine + ATP = glycyl-tRNA(Gly) + AMP + diphosphate</text>
        <dbReference type="Rhea" id="RHEA:16013"/>
        <dbReference type="Rhea" id="RHEA-COMP:9664"/>
        <dbReference type="Rhea" id="RHEA-COMP:9683"/>
        <dbReference type="ChEBI" id="CHEBI:30616"/>
        <dbReference type="ChEBI" id="CHEBI:33019"/>
        <dbReference type="ChEBI" id="CHEBI:57305"/>
        <dbReference type="ChEBI" id="CHEBI:78442"/>
        <dbReference type="ChEBI" id="CHEBI:78522"/>
        <dbReference type="ChEBI" id="CHEBI:456215"/>
        <dbReference type="EC" id="6.1.1.14"/>
    </reaction>
</comment>
<dbReference type="Pfam" id="PF05746">
    <property type="entry name" value="DALR_1"/>
    <property type="match status" value="1"/>
</dbReference>
<dbReference type="GO" id="GO:0004814">
    <property type="term" value="F:arginine-tRNA ligase activity"/>
    <property type="evidence" value="ECO:0007669"/>
    <property type="project" value="InterPro"/>
</dbReference>
<evidence type="ECO:0000256" key="8">
    <source>
        <dbReference type="ARBA" id="ARBA00022917"/>
    </source>
</evidence>
<evidence type="ECO:0000256" key="1">
    <source>
        <dbReference type="ARBA" id="ARBA00004496"/>
    </source>
</evidence>
<dbReference type="SUPFAM" id="SSF109604">
    <property type="entry name" value="HD-domain/PDEase-like"/>
    <property type="match status" value="1"/>
</dbReference>
<evidence type="ECO:0000256" key="2">
    <source>
        <dbReference type="ARBA" id="ARBA00008226"/>
    </source>
</evidence>
<dbReference type="PANTHER" id="PTHR30075">
    <property type="entry name" value="GLYCYL-TRNA SYNTHETASE"/>
    <property type="match status" value="1"/>
</dbReference>
<dbReference type="Pfam" id="PF02092">
    <property type="entry name" value="tRNA_synt_2f"/>
    <property type="match status" value="1"/>
</dbReference>
<dbReference type="NCBIfam" id="TIGR00211">
    <property type="entry name" value="glyS"/>
    <property type="match status" value="1"/>
</dbReference>
<gene>
    <name evidence="11 13" type="primary">glyS</name>
    <name evidence="13" type="ORF">DMENIID0002_06820</name>
</gene>
<dbReference type="AlphaFoldDB" id="A0AAT9G888"/>
<evidence type="ECO:0000256" key="6">
    <source>
        <dbReference type="ARBA" id="ARBA00022741"/>
    </source>
</evidence>